<dbReference type="SUPFAM" id="SSF50475">
    <property type="entry name" value="FMN-binding split barrel"/>
    <property type="match status" value="1"/>
</dbReference>
<dbReference type="Proteomes" id="UP001141183">
    <property type="component" value="Unassembled WGS sequence"/>
</dbReference>
<organism evidence="2 3">
    <name type="scientific">Clostridium tertium</name>
    <dbReference type="NCBI Taxonomy" id="1559"/>
    <lineage>
        <taxon>Bacteria</taxon>
        <taxon>Bacillati</taxon>
        <taxon>Bacillota</taxon>
        <taxon>Clostridia</taxon>
        <taxon>Eubacteriales</taxon>
        <taxon>Clostridiaceae</taxon>
        <taxon>Clostridium</taxon>
    </lineage>
</organism>
<proteinExistence type="predicted"/>
<evidence type="ECO:0000313" key="3">
    <source>
        <dbReference type="Proteomes" id="UP001141183"/>
    </source>
</evidence>
<gene>
    <name evidence="2" type="ORF">NE398_10370</name>
</gene>
<dbReference type="Gene3D" id="2.30.110.10">
    <property type="entry name" value="Electron Transport, Fmn-binding Protein, Chain A"/>
    <property type="match status" value="1"/>
</dbReference>
<protein>
    <submittedName>
        <fullName evidence="2">Pyridoxamine 5'-phosphate oxidase family protein</fullName>
    </submittedName>
</protein>
<feature type="domain" description="Pyridoxamine 5'-phosphate oxidase-like" evidence="1">
    <location>
        <begin position="10"/>
        <end position="136"/>
    </location>
</feature>
<comment type="caution">
    <text evidence="2">The sequence shown here is derived from an EMBL/GenBank/DDBJ whole genome shotgun (WGS) entry which is preliminary data.</text>
</comment>
<sequence length="142" mass="16124">MDLIQEFNRVMNETNRISLATTVDNIPNVRVVNFYNNPQNKKIVYFASFRGSSKTLYLLQNNIVAFTTIPVSNESSEHVRVKNAIVKKSDLTIYDLKNGFIKKLPSYKKIIEKAGDILDVYEISFNEADVILDLGKGGKVTF</sequence>
<dbReference type="EMBL" id="JAMRYU010000010">
    <property type="protein sequence ID" value="MDC4240563.1"/>
    <property type="molecule type" value="Genomic_DNA"/>
</dbReference>
<reference evidence="2" key="1">
    <citation type="submission" date="2022-05" db="EMBL/GenBank/DDBJ databases">
        <title>Draft genome sequence of Clostridium tertium strain CP3 isolated from Peru.</title>
        <authorList>
            <person name="Hurtado R."/>
            <person name="Lima L."/>
            <person name="Sousa T."/>
            <person name="Jaiswal A.K."/>
            <person name="Tiwari S."/>
            <person name="Maturrano L."/>
            <person name="Brenig B."/>
            <person name="Azevedo V."/>
        </authorList>
    </citation>
    <scope>NUCLEOTIDE SEQUENCE</scope>
    <source>
        <strain evidence="2">CP3</strain>
    </source>
</reference>
<dbReference type="InterPro" id="IPR012349">
    <property type="entry name" value="Split_barrel_FMN-bd"/>
</dbReference>
<evidence type="ECO:0000313" key="2">
    <source>
        <dbReference type="EMBL" id="MDC4240563.1"/>
    </source>
</evidence>
<dbReference type="AlphaFoldDB" id="A0A9X4B2S2"/>
<dbReference type="Pfam" id="PF22696">
    <property type="entry name" value="Putative_PNPOx_2"/>
    <property type="match status" value="1"/>
</dbReference>
<dbReference type="RefSeq" id="WP_008676749.1">
    <property type="nucleotide sequence ID" value="NZ_CABKOG010000003.1"/>
</dbReference>
<name>A0A9X4B2S2_9CLOT</name>
<keyword evidence="3" id="KW-1185">Reference proteome</keyword>
<evidence type="ECO:0000259" key="1">
    <source>
        <dbReference type="Pfam" id="PF22696"/>
    </source>
</evidence>
<accession>A0A9X4B2S2</accession>
<dbReference type="InterPro" id="IPR055196">
    <property type="entry name" value="Putative_PNPOx_2"/>
</dbReference>